<evidence type="ECO:0000256" key="1">
    <source>
        <dbReference type="SAM" id="MobiDB-lite"/>
    </source>
</evidence>
<dbReference type="Proteomes" id="UP000323242">
    <property type="component" value="Unassembled WGS sequence"/>
</dbReference>
<proteinExistence type="predicted"/>
<comment type="caution">
    <text evidence="2">The sequence shown here is derived from an EMBL/GenBank/DDBJ whole genome shotgun (WGS) entry which is preliminary data.</text>
</comment>
<accession>A0A5D4IRX2</accession>
<sequence>MTIVIDAKNEIKQSVAGLDGRVNDLERGLRADLVHEVEGLRKAPLEEMKTSQTAAQRSASRAEARAGEAVAAVAELRRDVLHLHERLDGLHGDVGKVLEALANIGPAVGAPRFVPGVDAGAERDLTLPPAQEQGLSTLTEPVPDARTTAEDPAEPSVPAAAEDVSAAAEDDRADDGQAEPASEVQAPQMVPEADGDRDLSAVALEAAQSTDDREGEPAPLSRRGRIYAISRAARVASATLVCHRDTWEFVAAQAGSHPHFRPPALEDRENGLVAAVLSGRSLVAMLLALYQVEKTSVYQPDTGDVNEMTAYADWIMATKVYTATADVLRHAYSTDGDPVVITIDNRLPTRS</sequence>
<dbReference type="EMBL" id="VSZQ01000147">
    <property type="protein sequence ID" value="TYR55582.1"/>
    <property type="molecule type" value="Genomic_DNA"/>
</dbReference>
<dbReference type="RefSeq" id="WP_148903818.1">
    <property type="nucleotide sequence ID" value="NZ_VSZQ01000147.1"/>
</dbReference>
<protein>
    <submittedName>
        <fullName evidence="2">Uncharacterized protein</fullName>
    </submittedName>
</protein>
<evidence type="ECO:0000313" key="2">
    <source>
        <dbReference type="EMBL" id="TYR55582.1"/>
    </source>
</evidence>
<name>A0A5D4IRX2_9ACTN</name>
<evidence type="ECO:0000313" key="3">
    <source>
        <dbReference type="Proteomes" id="UP000323242"/>
    </source>
</evidence>
<gene>
    <name evidence="2" type="ORF">FY004_24490</name>
</gene>
<keyword evidence="3" id="KW-1185">Reference proteome</keyword>
<feature type="region of interest" description="Disordered" evidence="1">
    <location>
        <begin position="126"/>
        <end position="190"/>
    </location>
</feature>
<organism evidence="2 3">
    <name type="scientific">Streptomyces parvus</name>
    <dbReference type="NCBI Taxonomy" id="66428"/>
    <lineage>
        <taxon>Bacteria</taxon>
        <taxon>Bacillati</taxon>
        <taxon>Actinomycetota</taxon>
        <taxon>Actinomycetes</taxon>
        <taxon>Kitasatosporales</taxon>
        <taxon>Streptomycetaceae</taxon>
        <taxon>Streptomyces</taxon>
    </lineage>
</organism>
<dbReference type="AlphaFoldDB" id="A0A5D4IRX2"/>
<reference evidence="2 3" key="1">
    <citation type="submission" date="2019-08" db="EMBL/GenBank/DDBJ databases">
        <title>Draft genome for granaticin producer strain Streptomyces parvus C05.</title>
        <authorList>
            <person name="Gonzalez-Pimentel J.L."/>
        </authorList>
    </citation>
    <scope>NUCLEOTIDE SEQUENCE [LARGE SCALE GENOMIC DNA]</scope>
    <source>
        <strain evidence="2 3">C05</strain>
    </source>
</reference>